<gene>
    <name evidence="2" type="ORF">FWILDA_LOCUS15142</name>
</gene>
<evidence type="ECO:0000313" key="3">
    <source>
        <dbReference type="Proteomes" id="UP001153678"/>
    </source>
</evidence>
<dbReference type="Pfam" id="PF13649">
    <property type="entry name" value="Methyltransf_25"/>
    <property type="match status" value="1"/>
</dbReference>
<dbReference type="InterPro" id="IPR029063">
    <property type="entry name" value="SAM-dependent_MTases_sf"/>
</dbReference>
<dbReference type="Gene3D" id="3.40.50.150">
    <property type="entry name" value="Vaccinia Virus protein VP39"/>
    <property type="match status" value="1"/>
</dbReference>
<dbReference type="Proteomes" id="UP001153678">
    <property type="component" value="Unassembled WGS sequence"/>
</dbReference>
<sequence>MEQKPNNSASKFMKLFEKAKATFSAFSFATTSSSGGSGSRTNNNIINKGSELPSYVKRRLELGGMRVLILGCGTGTWLLEMAEKYPESTFIGFDDSSDYPGDESSHLQNAGFKRGDFLCGIPFHNSTFDLVLDFVDRSKLSGFQNDNLFSEVVRVLKPDVLAVVSFPQEFLDMYYYVYTGGIINAITQEMPFTPFYVFL</sequence>
<dbReference type="CDD" id="cd02440">
    <property type="entry name" value="AdoMet_MTases"/>
    <property type="match status" value="1"/>
</dbReference>
<organism evidence="2 3">
    <name type="scientific">Funneliformis geosporum</name>
    <dbReference type="NCBI Taxonomy" id="1117311"/>
    <lineage>
        <taxon>Eukaryota</taxon>
        <taxon>Fungi</taxon>
        <taxon>Fungi incertae sedis</taxon>
        <taxon>Mucoromycota</taxon>
        <taxon>Glomeromycotina</taxon>
        <taxon>Glomeromycetes</taxon>
        <taxon>Glomerales</taxon>
        <taxon>Glomeraceae</taxon>
        <taxon>Funneliformis</taxon>
    </lineage>
</organism>
<dbReference type="InterPro" id="IPR041698">
    <property type="entry name" value="Methyltransf_25"/>
</dbReference>
<comment type="caution">
    <text evidence="2">The sequence shown here is derived from an EMBL/GenBank/DDBJ whole genome shotgun (WGS) entry which is preliminary data.</text>
</comment>
<dbReference type="AlphaFoldDB" id="A0A9W4X782"/>
<feature type="domain" description="Methyltransferase" evidence="1">
    <location>
        <begin position="67"/>
        <end position="159"/>
    </location>
</feature>
<protein>
    <submittedName>
        <fullName evidence="2">15882_t:CDS:1</fullName>
    </submittedName>
</protein>
<proteinExistence type="predicted"/>
<evidence type="ECO:0000313" key="2">
    <source>
        <dbReference type="EMBL" id="CAI2191579.1"/>
    </source>
</evidence>
<keyword evidence="3" id="KW-1185">Reference proteome</keyword>
<dbReference type="EMBL" id="CAMKVN010007515">
    <property type="protein sequence ID" value="CAI2191579.1"/>
    <property type="molecule type" value="Genomic_DNA"/>
</dbReference>
<name>A0A9W4X782_9GLOM</name>
<dbReference type="SUPFAM" id="SSF53335">
    <property type="entry name" value="S-adenosyl-L-methionine-dependent methyltransferases"/>
    <property type="match status" value="1"/>
</dbReference>
<dbReference type="OrthoDB" id="2013972at2759"/>
<reference evidence="2" key="1">
    <citation type="submission" date="2022-08" db="EMBL/GenBank/DDBJ databases">
        <authorList>
            <person name="Kallberg Y."/>
            <person name="Tangrot J."/>
            <person name="Rosling A."/>
        </authorList>
    </citation>
    <scope>NUCLEOTIDE SEQUENCE</scope>
    <source>
        <strain evidence="2">Wild A</strain>
    </source>
</reference>
<accession>A0A9W4X782</accession>
<evidence type="ECO:0000259" key="1">
    <source>
        <dbReference type="Pfam" id="PF13649"/>
    </source>
</evidence>